<feature type="domain" description="SH3" evidence="11">
    <location>
        <begin position="117"/>
        <end position="178"/>
    </location>
</feature>
<dbReference type="Proteomes" id="UP000242381">
    <property type="component" value="Unassembled WGS sequence"/>
</dbReference>
<comment type="similarity">
    <text evidence="2">Belongs to the SHO1 family.</text>
</comment>
<evidence type="ECO:0000313" key="12">
    <source>
        <dbReference type="EMBL" id="ORE18543.1"/>
    </source>
</evidence>
<proteinExistence type="inferred from homology"/>
<dbReference type="GO" id="GO:0005886">
    <property type="term" value="C:plasma membrane"/>
    <property type="evidence" value="ECO:0007669"/>
    <property type="project" value="UniProtKB-SubCell"/>
</dbReference>
<organism evidence="12 13">
    <name type="scientific">Rhizopus microsporus</name>
    <dbReference type="NCBI Taxonomy" id="58291"/>
    <lineage>
        <taxon>Eukaryota</taxon>
        <taxon>Fungi</taxon>
        <taxon>Fungi incertae sedis</taxon>
        <taxon>Mucoromycota</taxon>
        <taxon>Mucoromycotina</taxon>
        <taxon>Mucoromycetes</taxon>
        <taxon>Mucorales</taxon>
        <taxon>Mucorineae</taxon>
        <taxon>Rhizopodaceae</taxon>
        <taxon>Rhizopus</taxon>
    </lineage>
</organism>
<dbReference type="SUPFAM" id="SSF50044">
    <property type="entry name" value="SH3-domain"/>
    <property type="match status" value="1"/>
</dbReference>
<evidence type="ECO:0000256" key="1">
    <source>
        <dbReference type="ARBA" id="ARBA00004651"/>
    </source>
</evidence>
<keyword evidence="6 10" id="KW-1133">Transmembrane helix</keyword>
<dbReference type="InterPro" id="IPR036028">
    <property type="entry name" value="SH3-like_dom_sf"/>
</dbReference>
<dbReference type="Gene3D" id="2.30.30.40">
    <property type="entry name" value="SH3 Domains"/>
    <property type="match status" value="1"/>
</dbReference>
<gene>
    <name evidence="12" type="ORF">BCV71DRAFT_179380</name>
</gene>
<dbReference type="VEuPathDB" id="FungiDB:BCV72DRAFT_236485"/>
<evidence type="ECO:0000256" key="8">
    <source>
        <dbReference type="ARBA" id="ARBA00023136"/>
    </source>
</evidence>
<dbReference type="CDD" id="cd11855">
    <property type="entry name" value="SH3_Sho1p"/>
    <property type="match status" value="1"/>
</dbReference>
<dbReference type="InterPro" id="IPR035522">
    <property type="entry name" value="Sho1_SH3"/>
</dbReference>
<keyword evidence="5 10" id="KW-0812">Transmembrane</keyword>
<dbReference type="PRINTS" id="PR00452">
    <property type="entry name" value="SH3DOMAIN"/>
</dbReference>
<reference evidence="12 13" key="1">
    <citation type="journal article" date="2016" name="Proc. Natl. Acad. Sci. U.S.A.">
        <title>Lipid metabolic changes in an early divergent fungus govern the establishment of a mutualistic symbiosis with endobacteria.</title>
        <authorList>
            <person name="Lastovetsky O.A."/>
            <person name="Gaspar M.L."/>
            <person name="Mondo S.J."/>
            <person name="LaButti K.M."/>
            <person name="Sandor L."/>
            <person name="Grigoriev I.V."/>
            <person name="Henry S.A."/>
            <person name="Pawlowska T.E."/>
        </authorList>
    </citation>
    <scope>NUCLEOTIDE SEQUENCE [LARGE SCALE GENOMIC DNA]</scope>
    <source>
        <strain evidence="12 13">ATCC 11559</strain>
    </source>
</reference>
<evidence type="ECO:0000256" key="4">
    <source>
        <dbReference type="ARBA" id="ARBA00022475"/>
    </source>
</evidence>
<keyword evidence="8 10" id="KW-0472">Membrane</keyword>
<evidence type="ECO:0000259" key="11">
    <source>
        <dbReference type="PROSITE" id="PS50002"/>
    </source>
</evidence>
<accession>A0A1X0S2L4</accession>
<name>A0A1X0S2L4_RHIZD</name>
<comment type="subcellular location">
    <subcellularLocation>
        <location evidence="1">Cell membrane</location>
        <topology evidence="1">Multi-pass membrane protein</topology>
    </subcellularLocation>
</comment>
<evidence type="ECO:0000256" key="10">
    <source>
        <dbReference type="SAM" id="Phobius"/>
    </source>
</evidence>
<feature type="transmembrane region" description="Helical" evidence="10">
    <location>
        <begin position="9"/>
        <end position="29"/>
    </location>
</feature>
<evidence type="ECO:0000256" key="9">
    <source>
        <dbReference type="PROSITE-ProRule" id="PRU00192"/>
    </source>
</evidence>
<protein>
    <recommendedName>
        <fullName evidence="11">SH3 domain-containing protein</fullName>
    </recommendedName>
</protein>
<dbReference type="AlphaFoldDB" id="A0A1X0S2L4"/>
<dbReference type="OMA" id="MDEYSHV"/>
<evidence type="ECO:0000256" key="6">
    <source>
        <dbReference type="ARBA" id="ARBA00022989"/>
    </source>
</evidence>
<evidence type="ECO:0000256" key="2">
    <source>
        <dbReference type="ARBA" id="ARBA00009739"/>
    </source>
</evidence>
<evidence type="ECO:0000256" key="3">
    <source>
        <dbReference type="ARBA" id="ARBA00022443"/>
    </source>
</evidence>
<evidence type="ECO:0000313" key="13">
    <source>
        <dbReference type="Proteomes" id="UP000242381"/>
    </source>
</evidence>
<keyword evidence="7" id="KW-0346">Stress response</keyword>
<keyword evidence="3 9" id="KW-0728">SH3 domain</keyword>
<dbReference type="SMART" id="SM00326">
    <property type="entry name" value="SH3"/>
    <property type="match status" value="1"/>
</dbReference>
<sequence>MARTISQTISWYIIGFELFLVSFSCAVLWTNTSKTYYPVIIWIFQFGVQRQEYDHDMDEYSHVYINNSYRKEPSSITFGNSMPSYPLPMHVQERVTPMPIYRTNESQNTVYLSPHADYTIPVKAIHSYEANKSDPNELSFQKGEVMYVHEMKGSWWQAKKSNGDIGMIPSNYVSFTAAD</sequence>
<evidence type="ECO:0000256" key="5">
    <source>
        <dbReference type="ARBA" id="ARBA00022692"/>
    </source>
</evidence>
<dbReference type="EMBL" id="KV921328">
    <property type="protein sequence ID" value="ORE18543.1"/>
    <property type="molecule type" value="Genomic_DNA"/>
</dbReference>
<dbReference type="Pfam" id="PF00018">
    <property type="entry name" value="SH3_1"/>
    <property type="match status" value="1"/>
</dbReference>
<evidence type="ECO:0000256" key="7">
    <source>
        <dbReference type="ARBA" id="ARBA00023016"/>
    </source>
</evidence>
<dbReference type="InterPro" id="IPR001452">
    <property type="entry name" value="SH3_domain"/>
</dbReference>
<keyword evidence="4" id="KW-1003">Cell membrane</keyword>
<dbReference type="PROSITE" id="PS50002">
    <property type="entry name" value="SH3"/>
    <property type="match status" value="1"/>
</dbReference>